<dbReference type="EMBL" id="CP048222">
    <property type="protein sequence ID" value="QHT67761.1"/>
    <property type="molecule type" value="Genomic_DNA"/>
</dbReference>
<gene>
    <name evidence="7" type="ORF">GXP67_14520</name>
</gene>
<feature type="transmembrane region" description="Helical" evidence="6">
    <location>
        <begin position="108"/>
        <end position="124"/>
    </location>
</feature>
<sequence>MIDSTHPVQAQKPTYKNNPKVINAWCSYDWANSVYNLTITATIFPVYYSAVTREAYGGETVNFLGIQVQNTVLYSYAISFSFLVIVFLSPVLSGIADYSGKKKRFMQFFTYTGSLACLGLFLFTGENVTYGIICSVLASIGYAGALVFYNAFLPEIATPDRMDKISAKGFSMGYTGSVVLLLVNVLIISNPGWVGLPDTDAGKLQATRLAFLMVGIWWLCFSQIAFYFLKDQPTHNKATSGLLTKGFHELSKVLRSLREQKPTLRFLSAFFFYSMGVQTVMLLAPLFGEAEIHLPGDKLILTVLILQIVAILGAQLFARIATNKGNKLSIAIAICIWACICIAAYFLTTEIQFYILAAFLGLVMGGIQSVSRSTYSKLIPIGTKDTASYFSLYDVSEKLAIVLGTFSYGLILQLTGSMRNSAASMIVFFIAGFIFLMMARLPKPEHNK</sequence>
<dbReference type="AlphaFoldDB" id="A0A6C0GI77"/>
<organism evidence="7 8">
    <name type="scientific">Rhodocytophaga rosea</name>
    <dbReference type="NCBI Taxonomy" id="2704465"/>
    <lineage>
        <taxon>Bacteria</taxon>
        <taxon>Pseudomonadati</taxon>
        <taxon>Bacteroidota</taxon>
        <taxon>Cytophagia</taxon>
        <taxon>Cytophagales</taxon>
        <taxon>Rhodocytophagaceae</taxon>
        <taxon>Rhodocytophaga</taxon>
    </lineage>
</organism>
<feature type="transmembrane region" description="Helical" evidence="6">
    <location>
        <begin position="130"/>
        <end position="149"/>
    </location>
</feature>
<dbReference type="RefSeq" id="WP_162443783.1">
    <property type="nucleotide sequence ID" value="NZ_CP048222.1"/>
</dbReference>
<evidence type="ECO:0000256" key="1">
    <source>
        <dbReference type="ARBA" id="ARBA00004127"/>
    </source>
</evidence>
<feature type="transmembrane region" description="Helical" evidence="6">
    <location>
        <begin position="330"/>
        <end position="347"/>
    </location>
</feature>
<feature type="transmembrane region" description="Helical" evidence="6">
    <location>
        <begin position="353"/>
        <end position="370"/>
    </location>
</feature>
<feature type="transmembrane region" description="Helical" evidence="6">
    <location>
        <begin position="422"/>
        <end position="441"/>
    </location>
</feature>
<name>A0A6C0GI77_9BACT</name>
<keyword evidence="5 6" id="KW-0472">Membrane</keyword>
<dbReference type="Proteomes" id="UP000480178">
    <property type="component" value="Chromosome"/>
</dbReference>
<dbReference type="InterPro" id="IPR024671">
    <property type="entry name" value="Atg22-like"/>
</dbReference>
<reference evidence="7 8" key="1">
    <citation type="submission" date="2020-01" db="EMBL/GenBank/DDBJ databases">
        <authorList>
            <person name="Kim M.K."/>
        </authorList>
    </citation>
    <scope>NUCLEOTIDE SEQUENCE [LARGE SCALE GENOMIC DNA]</scope>
    <source>
        <strain evidence="7 8">172606-1</strain>
    </source>
</reference>
<dbReference type="InterPro" id="IPR036259">
    <property type="entry name" value="MFS_trans_sf"/>
</dbReference>
<dbReference type="Gene3D" id="1.20.1250.20">
    <property type="entry name" value="MFS general substrate transporter like domains"/>
    <property type="match status" value="1"/>
</dbReference>
<dbReference type="PANTHER" id="PTHR23519:SF1">
    <property type="entry name" value="AUTOPHAGY-RELATED PROTEIN 22"/>
    <property type="match status" value="1"/>
</dbReference>
<evidence type="ECO:0000256" key="5">
    <source>
        <dbReference type="ARBA" id="ARBA00023136"/>
    </source>
</evidence>
<evidence type="ECO:0000256" key="2">
    <source>
        <dbReference type="ARBA" id="ARBA00022448"/>
    </source>
</evidence>
<keyword evidence="8" id="KW-1185">Reference proteome</keyword>
<evidence type="ECO:0000256" key="3">
    <source>
        <dbReference type="ARBA" id="ARBA00022692"/>
    </source>
</evidence>
<keyword evidence="3 6" id="KW-0812">Transmembrane</keyword>
<dbReference type="GO" id="GO:0012505">
    <property type="term" value="C:endomembrane system"/>
    <property type="evidence" value="ECO:0007669"/>
    <property type="project" value="UniProtKB-SubCell"/>
</dbReference>
<feature type="transmembrane region" description="Helical" evidence="6">
    <location>
        <begin position="73"/>
        <end position="96"/>
    </location>
</feature>
<feature type="transmembrane region" description="Helical" evidence="6">
    <location>
        <begin position="299"/>
        <end position="318"/>
    </location>
</feature>
<dbReference type="InterPro" id="IPR050495">
    <property type="entry name" value="ATG22/LtaA_families"/>
</dbReference>
<feature type="transmembrane region" description="Helical" evidence="6">
    <location>
        <begin position="264"/>
        <end position="287"/>
    </location>
</feature>
<comment type="subcellular location">
    <subcellularLocation>
        <location evidence="1">Endomembrane system</location>
        <topology evidence="1">Multi-pass membrane protein</topology>
    </subcellularLocation>
</comment>
<proteinExistence type="predicted"/>
<accession>A0A6C0GI77</accession>
<keyword evidence="2" id="KW-0813">Transport</keyword>
<evidence type="ECO:0000256" key="6">
    <source>
        <dbReference type="SAM" id="Phobius"/>
    </source>
</evidence>
<keyword evidence="4 6" id="KW-1133">Transmembrane helix</keyword>
<protein>
    <submittedName>
        <fullName evidence="7">MFS transporter</fullName>
    </submittedName>
</protein>
<dbReference type="SUPFAM" id="SSF103473">
    <property type="entry name" value="MFS general substrate transporter"/>
    <property type="match status" value="1"/>
</dbReference>
<dbReference type="PANTHER" id="PTHR23519">
    <property type="entry name" value="AUTOPHAGY-RELATED PROTEIN 22"/>
    <property type="match status" value="1"/>
</dbReference>
<feature type="transmembrane region" description="Helical" evidence="6">
    <location>
        <begin position="170"/>
        <end position="189"/>
    </location>
</feature>
<dbReference type="KEGG" id="rhoz:GXP67_14520"/>
<evidence type="ECO:0000256" key="4">
    <source>
        <dbReference type="ARBA" id="ARBA00022989"/>
    </source>
</evidence>
<dbReference type="Pfam" id="PF11700">
    <property type="entry name" value="ATG22"/>
    <property type="match status" value="1"/>
</dbReference>
<feature type="transmembrane region" description="Helical" evidence="6">
    <location>
        <begin position="399"/>
        <end position="416"/>
    </location>
</feature>
<evidence type="ECO:0000313" key="8">
    <source>
        <dbReference type="Proteomes" id="UP000480178"/>
    </source>
</evidence>
<feature type="transmembrane region" description="Helical" evidence="6">
    <location>
        <begin position="209"/>
        <end position="229"/>
    </location>
</feature>
<evidence type="ECO:0000313" key="7">
    <source>
        <dbReference type="EMBL" id="QHT67761.1"/>
    </source>
</evidence>